<evidence type="ECO:0000259" key="19">
    <source>
        <dbReference type="PROSITE" id="PS51740"/>
    </source>
</evidence>
<dbReference type="InterPro" id="IPR011545">
    <property type="entry name" value="DEAD/DEAH_box_helicase_dom"/>
</dbReference>
<evidence type="ECO:0000256" key="8">
    <source>
        <dbReference type="ARBA" id="ARBA00023125"/>
    </source>
</evidence>
<keyword evidence="3 16" id="KW-0547">Nucleotide-binding</keyword>
<evidence type="ECO:0000256" key="1">
    <source>
        <dbReference type="ARBA" id="ARBA00007504"/>
    </source>
</evidence>
<keyword evidence="6 16" id="KW-0347">Helicase</keyword>
<dbReference type="HOGENOM" id="CLU_005122_7_1_7"/>
<organism evidence="20 21">
    <name type="scientific">Geotalea uraniireducens (strain Rf4)</name>
    <name type="common">Geobacter uraniireducens</name>
    <dbReference type="NCBI Taxonomy" id="351605"/>
    <lineage>
        <taxon>Bacteria</taxon>
        <taxon>Pseudomonadati</taxon>
        <taxon>Thermodesulfobacteriota</taxon>
        <taxon>Desulfuromonadia</taxon>
        <taxon>Geobacterales</taxon>
        <taxon>Geobacteraceae</taxon>
        <taxon>Geotalea</taxon>
    </lineage>
</organism>
<dbReference type="InterPro" id="IPR004609">
    <property type="entry name" value="ATP-dep_DNA_helicase_RecG"/>
</dbReference>
<dbReference type="Proteomes" id="UP000006695">
    <property type="component" value="Chromosome"/>
</dbReference>
<keyword evidence="21" id="KW-1185">Reference proteome</keyword>
<gene>
    <name evidence="20" type="ordered locus">Gura_1869</name>
</gene>
<evidence type="ECO:0000256" key="10">
    <source>
        <dbReference type="ARBA" id="ARBA00023204"/>
    </source>
</evidence>
<proteinExistence type="inferred from homology"/>
<dbReference type="InterPro" id="IPR045562">
    <property type="entry name" value="RecG_dom3_C"/>
</dbReference>
<dbReference type="InterPro" id="IPR047112">
    <property type="entry name" value="RecG/Mfd"/>
</dbReference>
<dbReference type="CDD" id="cd17992">
    <property type="entry name" value="DEXHc_RecG"/>
    <property type="match status" value="1"/>
</dbReference>
<keyword evidence="9 16" id="KW-0233">DNA recombination</keyword>
<dbReference type="InterPro" id="IPR027417">
    <property type="entry name" value="P-loop_NTPase"/>
</dbReference>
<dbReference type="Gene3D" id="3.40.50.300">
    <property type="entry name" value="P-loop containing nucleotide triphosphate hydrolases"/>
    <property type="match status" value="2"/>
</dbReference>
<dbReference type="GO" id="GO:0006310">
    <property type="term" value="P:DNA recombination"/>
    <property type="evidence" value="ECO:0007669"/>
    <property type="project" value="UniProtKB-UniRule"/>
</dbReference>
<keyword evidence="11" id="KW-0413">Isomerase</keyword>
<dbReference type="NCBIfam" id="NF008168">
    <property type="entry name" value="PRK10917.2-2"/>
    <property type="match status" value="1"/>
</dbReference>
<evidence type="ECO:0000313" key="21">
    <source>
        <dbReference type="Proteomes" id="UP000006695"/>
    </source>
</evidence>
<keyword evidence="5 16" id="KW-0378">Hydrolase</keyword>
<dbReference type="GO" id="GO:0006281">
    <property type="term" value="P:DNA repair"/>
    <property type="evidence" value="ECO:0007669"/>
    <property type="project" value="UniProtKB-UniRule"/>
</dbReference>
<dbReference type="CDD" id="cd04488">
    <property type="entry name" value="RecG_wedge_OBF"/>
    <property type="match status" value="1"/>
</dbReference>
<evidence type="ECO:0000256" key="4">
    <source>
        <dbReference type="ARBA" id="ARBA00022763"/>
    </source>
</evidence>
<dbReference type="CDD" id="cd18811">
    <property type="entry name" value="SF2_C_RecG"/>
    <property type="match status" value="1"/>
</dbReference>
<evidence type="ECO:0000256" key="6">
    <source>
        <dbReference type="ARBA" id="ARBA00022806"/>
    </source>
</evidence>
<evidence type="ECO:0000256" key="7">
    <source>
        <dbReference type="ARBA" id="ARBA00022840"/>
    </source>
</evidence>
<dbReference type="InterPro" id="IPR037914">
    <property type="entry name" value="SpoVT-AbrB_sf"/>
</dbReference>
<dbReference type="AlphaFoldDB" id="A5GF54"/>
<dbReference type="GO" id="GO:0003677">
    <property type="term" value="F:DNA binding"/>
    <property type="evidence" value="ECO:0007669"/>
    <property type="project" value="UniProtKB-UniRule"/>
</dbReference>
<dbReference type="Pfam" id="PF00271">
    <property type="entry name" value="Helicase_C"/>
    <property type="match status" value="1"/>
</dbReference>
<evidence type="ECO:0000256" key="9">
    <source>
        <dbReference type="ARBA" id="ARBA00023172"/>
    </source>
</evidence>
<keyword evidence="10 16" id="KW-0234">DNA repair</keyword>
<dbReference type="NCBIfam" id="NF008165">
    <property type="entry name" value="PRK10917.1-3"/>
    <property type="match status" value="1"/>
</dbReference>
<reference evidence="20 21" key="1">
    <citation type="submission" date="2007-05" db="EMBL/GenBank/DDBJ databases">
        <title>Complete sequence of Geobacter uraniireducens Rf4.</title>
        <authorList>
            <consortium name="US DOE Joint Genome Institute"/>
            <person name="Copeland A."/>
            <person name="Lucas S."/>
            <person name="Lapidus A."/>
            <person name="Barry K."/>
            <person name="Detter J.C."/>
            <person name="Glavina del Rio T."/>
            <person name="Hammon N."/>
            <person name="Israni S."/>
            <person name="Dalin E."/>
            <person name="Tice H."/>
            <person name="Pitluck S."/>
            <person name="Chertkov O."/>
            <person name="Brettin T."/>
            <person name="Bruce D."/>
            <person name="Han C."/>
            <person name="Schmutz J."/>
            <person name="Larimer F."/>
            <person name="Land M."/>
            <person name="Hauser L."/>
            <person name="Kyrpides N."/>
            <person name="Mikhailova N."/>
            <person name="Shelobolina E."/>
            <person name="Aklujkar M."/>
            <person name="Lovley D."/>
            <person name="Richardson P."/>
        </authorList>
    </citation>
    <scope>NUCLEOTIDE SEQUENCE [LARGE SCALE GENOMIC DNA]</scope>
    <source>
        <strain evidence="20 21">Rf4</strain>
    </source>
</reference>
<dbReference type="SUPFAM" id="SSF89447">
    <property type="entry name" value="AbrB/MazE/MraZ-like"/>
    <property type="match status" value="1"/>
</dbReference>
<dbReference type="SUPFAM" id="SSF50249">
    <property type="entry name" value="Nucleic acid-binding proteins"/>
    <property type="match status" value="1"/>
</dbReference>
<comment type="function">
    <text evidence="16">Plays a critical role in recombination and DNA repair. Helps process Holliday junction intermediates to mature products by catalyzing branch migration. Has replication fork regression activity, unwinds stalled or blocked replication forks to make a HJ that can be resolved. Has a DNA unwinding activity characteristic of a DNA helicase with 3'-5' polarity.</text>
</comment>
<dbReference type="InterPro" id="IPR007159">
    <property type="entry name" value="SpoVT-AbrB_dom"/>
</dbReference>
<dbReference type="InterPro" id="IPR033454">
    <property type="entry name" value="RecG_wedge"/>
</dbReference>
<keyword evidence="4 16" id="KW-0227">DNA damage</keyword>
<dbReference type="SMART" id="SM00487">
    <property type="entry name" value="DEXDc"/>
    <property type="match status" value="1"/>
</dbReference>
<dbReference type="SUPFAM" id="SSF52540">
    <property type="entry name" value="P-loop containing nucleoside triphosphate hydrolases"/>
    <property type="match status" value="2"/>
</dbReference>
<dbReference type="GO" id="GO:0043138">
    <property type="term" value="F:3'-5' DNA helicase activity"/>
    <property type="evidence" value="ECO:0007669"/>
    <property type="project" value="UniProtKB-EC"/>
</dbReference>
<dbReference type="GO" id="GO:0005524">
    <property type="term" value="F:ATP binding"/>
    <property type="evidence" value="ECO:0007669"/>
    <property type="project" value="UniProtKB-KW"/>
</dbReference>
<feature type="domain" description="Helicase ATP-binding" evidence="17">
    <location>
        <begin position="415"/>
        <end position="576"/>
    </location>
</feature>
<dbReference type="PANTHER" id="PTHR47964">
    <property type="entry name" value="ATP-DEPENDENT DNA HELICASE HOMOLOG RECG, CHLOROPLASTIC"/>
    <property type="match status" value="1"/>
</dbReference>
<evidence type="ECO:0000256" key="5">
    <source>
        <dbReference type="ARBA" id="ARBA00022801"/>
    </source>
</evidence>
<dbReference type="PROSITE" id="PS51192">
    <property type="entry name" value="HELICASE_ATP_BIND_1"/>
    <property type="match status" value="1"/>
</dbReference>
<dbReference type="NCBIfam" id="TIGR00643">
    <property type="entry name" value="recG"/>
    <property type="match status" value="1"/>
</dbReference>
<evidence type="ECO:0000256" key="16">
    <source>
        <dbReference type="RuleBase" id="RU363016"/>
    </source>
</evidence>
<feature type="domain" description="Helicase C-terminal" evidence="18">
    <location>
        <begin position="595"/>
        <end position="761"/>
    </location>
</feature>
<dbReference type="SMART" id="SM00490">
    <property type="entry name" value="HELICc"/>
    <property type="match status" value="1"/>
</dbReference>
<dbReference type="InterPro" id="IPR012340">
    <property type="entry name" value="NA-bd_OB-fold"/>
</dbReference>
<evidence type="ECO:0000256" key="2">
    <source>
        <dbReference type="ARBA" id="ARBA00017846"/>
    </source>
</evidence>
<accession>A5GF54</accession>
<dbReference type="Pfam" id="PF19833">
    <property type="entry name" value="RecG_dom3_C"/>
    <property type="match status" value="1"/>
</dbReference>
<dbReference type="STRING" id="351605.Gura_1869"/>
<keyword evidence="7 16" id="KW-0067">ATP-binding</keyword>
<keyword evidence="8 15" id="KW-0238">DNA-binding</keyword>
<dbReference type="SMART" id="SM00966">
    <property type="entry name" value="SpoVT_AbrB"/>
    <property type="match status" value="1"/>
</dbReference>
<dbReference type="InterPro" id="IPR001650">
    <property type="entry name" value="Helicase_C-like"/>
</dbReference>
<sequence length="829" mass="91434">MSNLHCQELPCSAHVKTTMIYVYLLNKGGARCEAAGPVRPFIFPLTESDSRCYSTCAAMFEAAATAMTIIKLSEDNRISLPLEVTEALGLKPGDAVELTASENGFLLARHTPASPAPLRESVSRKNLETPMQFIKGVGPKLAENLAKKGVSVVEDALFLLPHRYEDRRTLAKIGRLRPGANEVFFAEVIAADAASTRGGKRFFEVTVGDGSGTVTLKWFHFNPAFMKKIWKPGRKGIFTGEVVQYGFQREVHHPEVEWLPEGEDLAAVMAGDPLSFGRILPVYPLTEGLSQKTLRKVMKEAVDRFVADVENHLPLEVIGRHDLMPLDKALQAAHFPANDADLQTLNNGATAAHRTLAFDEFFFLELGLALKKNGIALEEGIDFQVTHKYTKELLKLLPFSLTNAQRRVLSEIKNDMMAPHPMHRLVQGDVGCGKTLVALMAALVAVENDYQVAIMAPTEILAEQHFLNIHHWCDALGVKVALLTSSLKGKAKKAALEEIATGNAQVVIGTHAVIQDKVEFRRLGLGIIDEQHRFGVLQRGILKKKGQNPDILVMTATPIPRTLAMTVFGDLSLSVIDELPPGRTPVETRIAFESRRSQVYGVIREEVKKGRQAYVIYPLVEESEKSDLKAAAQMAEQLQSDVFPDLRVGLLHGRMRPDEKEAVMAAFKARETDILVATTVIEVGIDVPNATVMVIEHAERFGLSQLHQLRGRVGRGSDKSRCILLTTGRLSEDGEKRLRVMESTSDGFRIAEADLEIRGPGDFLGTRQAGLPDFRVANILRDGRILEEARMEAFSFVEKDRGLVAPENAGLRRELARRWGGRLELAGIA</sequence>
<dbReference type="GO" id="GO:0016887">
    <property type="term" value="F:ATP hydrolysis activity"/>
    <property type="evidence" value="ECO:0007669"/>
    <property type="project" value="RHEA"/>
</dbReference>
<dbReference type="PROSITE" id="PS51740">
    <property type="entry name" value="SPOVT_ABRB"/>
    <property type="match status" value="1"/>
</dbReference>
<evidence type="ECO:0000259" key="18">
    <source>
        <dbReference type="PROSITE" id="PS51194"/>
    </source>
</evidence>
<dbReference type="Gene3D" id="2.40.50.140">
    <property type="entry name" value="Nucleic acid-binding proteins"/>
    <property type="match status" value="1"/>
</dbReference>
<dbReference type="EC" id="5.6.2.4" evidence="13 16"/>
<protein>
    <recommendedName>
        <fullName evidence="2 16">ATP-dependent DNA helicase RecG</fullName>
        <ecNumber evidence="13 16">5.6.2.4</ecNumber>
    </recommendedName>
</protein>
<comment type="similarity">
    <text evidence="1 16">Belongs to the helicase family. RecG subfamily.</text>
</comment>
<evidence type="ECO:0000256" key="11">
    <source>
        <dbReference type="ARBA" id="ARBA00023235"/>
    </source>
</evidence>
<dbReference type="InterPro" id="IPR014001">
    <property type="entry name" value="Helicase_ATP-bd"/>
</dbReference>
<dbReference type="Pfam" id="PF17191">
    <property type="entry name" value="RecG_wedge"/>
    <property type="match status" value="1"/>
</dbReference>
<evidence type="ECO:0000259" key="17">
    <source>
        <dbReference type="PROSITE" id="PS51192"/>
    </source>
</evidence>
<evidence type="ECO:0000256" key="3">
    <source>
        <dbReference type="ARBA" id="ARBA00022741"/>
    </source>
</evidence>
<evidence type="ECO:0000256" key="14">
    <source>
        <dbReference type="ARBA" id="ARBA00048988"/>
    </source>
</evidence>
<comment type="catalytic activity">
    <reaction evidence="12 16">
        <text>Couples ATP hydrolysis with the unwinding of duplex DNA by translocating in the 3'-5' direction.</text>
        <dbReference type="EC" id="5.6.2.4"/>
    </reaction>
</comment>
<dbReference type="PROSITE" id="PS51194">
    <property type="entry name" value="HELICASE_CTER"/>
    <property type="match status" value="1"/>
</dbReference>
<evidence type="ECO:0000256" key="12">
    <source>
        <dbReference type="ARBA" id="ARBA00034617"/>
    </source>
</evidence>
<dbReference type="PANTHER" id="PTHR47964:SF1">
    <property type="entry name" value="ATP-DEPENDENT DNA HELICASE HOMOLOG RECG, CHLOROPLASTIC"/>
    <property type="match status" value="1"/>
</dbReference>
<dbReference type="KEGG" id="gur:Gura_1869"/>
<evidence type="ECO:0000313" key="20">
    <source>
        <dbReference type="EMBL" id="ABQ26059.1"/>
    </source>
</evidence>
<dbReference type="Pfam" id="PF00270">
    <property type="entry name" value="DEAD"/>
    <property type="match status" value="1"/>
</dbReference>
<name>A5GF54_GEOUR</name>
<evidence type="ECO:0000256" key="15">
    <source>
        <dbReference type="PROSITE-ProRule" id="PRU01076"/>
    </source>
</evidence>
<comment type="catalytic activity">
    <reaction evidence="14 16">
        <text>ATP + H2O = ADP + phosphate + H(+)</text>
        <dbReference type="Rhea" id="RHEA:13065"/>
        <dbReference type="ChEBI" id="CHEBI:15377"/>
        <dbReference type="ChEBI" id="CHEBI:15378"/>
        <dbReference type="ChEBI" id="CHEBI:30616"/>
        <dbReference type="ChEBI" id="CHEBI:43474"/>
        <dbReference type="ChEBI" id="CHEBI:456216"/>
        <dbReference type="EC" id="5.6.2.4"/>
    </reaction>
</comment>
<dbReference type="EMBL" id="CP000698">
    <property type="protein sequence ID" value="ABQ26059.1"/>
    <property type="molecule type" value="Genomic_DNA"/>
</dbReference>
<feature type="domain" description="SpoVT-AbrB" evidence="19">
    <location>
        <begin position="67"/>
        <end position="113"/>
    </location>
</feature>
<evidence type="ECO:0000256" key="13">
    <source>
        <dbReference type="ARBA" id="ARBA00034808"/>
    </source>
</evidence>